<organism evidence="1 2">
    <name type="scientific">Maledivibacter halophilus</name>
    <dbReference type="NCBI Taxonomy" id="36842"/>
    <lineage>
        <taxon>Bacteria</taxon>
        <taxon>Bacillati</taxon>
        <taxon>Bacillota</taxon>
        <taxon>Clostridia</taxon>
        <taxon>Peptostreptococcales</taxon>
        <taxon>Caminicellaceae</taxon>
        <taxon>Maledivibacter</taxon>
    </lineage>
</organism>
<keyword evidence="2" id="KW-1185">Reference proteome</keyword>
<dbReference type="AlphaFoldDB" id="A0A1T5LPA0"/>
<proteinExistence type="predicted"/>
<dbReference type="EMBL" id="FUZT01000007">
    <property type="protein sequence ID" value="SKC77817.1"/>
    <property type="molecule type" value="Genomic_DNA"/>
</dbReference>
<reference evidence="1 2" key="1">
    <citation type="submission" date="2017-02" db="EMBL/GenBank/DDBJ databases">
        <authorList>
            <person name="Peterson S.W."/>
        </authorList>
    </citation>
    <scope>NUCLEOTIDE SEQUENCE [LARGE SCALE GENOMIC DNA]</scope>
    <source>
        <strain evidence="1 2">M1</strain>
    </source>
</reference>
<dbReference type="Proteomes" id="UP000190285">
    <property type="component" value="Unassembled WGS sequence"/>
</dbReference>
<dbReference type="RefSeq" id="WP_079492903.1">
    <property type="nucleotide sequence ID" value="NZ_FUZT01000007.1"/>
</dbReference>
<sequence>MENDYVEIIGKVFDIIDEAESKIVSKDSEERFNEEGYLLQKIHEDLIRLVGKAEKRYVEYQTNTY</sequence>
<evidence type="ECO:0000313" key="2">
    <source>
        <dbReference type="Proteomes" id="UP000190285"/>
    </source>
</evidence>
<protein>
    <submittedName>
        <fullName evidence="1">Uncharacterized protein</fullName>
    </submittedName>
</protein>
<name>A0A1T5LPA0_9FIRM</name>
<evidence type="ECO:0000313" key="1">
    <source>
        <dbReference type="EMBL" id="SKC77817.1"/>
    </source>
</evidence>
<dbReference type="STRING" id="36842.SAMN02194393_03188"/>
<gene>
    <name evidence="1" type="ORF">SAMN02194393_03188</name>
</gene>
<accession>A0A1T5LPA0</accession>